<evidence type="ECO:0000313" key="2">
    <source>
        <dbReference type="EMBL" id="QUC20528.1"/>
    </source>
</evidence>
<evidence type="ECO:0000313" key="3">
    <source>
        <dbReference type="Proteomes" id="UP000027002"/>
    </source>
</evidence>
<dbReference type="AlphaFoldDB" id="A0A8E5HSF3"/>
<gene>
    <name evidence="2" type="ORF">UV8b_04769</name>
</gene>
<evidence type="ECO:0000256" key="1">
    <source>
        <dbReference type="SAM" id="MobiDB-lite"/>
    </source>
</evidence>
<reference evidence="2" key="1">
    <citation type="submission" date="2020-03" db="EMBL/GenBank/DDBJ databases">
        <title>A mixture of massive structural variations and highly conserved coding sequences in Ustilaginoidea virens genome.</title>
        <authorList>
            <person name="Zhang K."/>
            <person name="Zhao Z."/>
            <person name="Zhang Z."/>
            <person name="Li Y."/>
            <person name="Hsiang T."/>
            <person name="Sun W."/>
        </authorList>
    </citation>
    <scope>NUCLEOTIDE SEQUENCE</scope>
    <source>
        <strain evidence="2">UV-8b</strain>
    </source>
</reference>
<organism evidence="2 3">
    <name type="scientific">Ustilaginoidea virens</name>
    <name type="common">Rice false smut fungus</name>
    <name type="synonym">Villosiclava virens</name>
    <dbReference type="NCBI Taxonomy" id="1159556"/>
    <lineage>
        <taxon>Eukaryota</taxon>
        <taxon>Fungi</taxon>
        <taxon>Dikarya</taxon>
        <taxon>Ascomycota</taxon>
        <taxon>Pezizomycotina</taxon>
        <taxon>Sordariomycetes</taxon>
        <taxon>Hypocreomycetidae</taxon>
        <taxon>Hypocreales</taxon>
        <taxon>Clavicipitaceae</taxon>
        <taxon>Ustilaginoidea</taxon>
    </lineage>
</organism>
<proteinExistence type="predicted"/>
<dbReference type="EMBL" id="CP072756">
    <property type="protein sequence ID" value="QUC20528.1"/>
    <property type="molecule type" value="Genomic_DNA"/>
</dbReference>
<keyword evidence="3" id="KW-1185">Reference proteome</keyword>
<sequence length="159" mass="16946">MASPLLLASHGERHGSWNPARLMEPATATYPRQDEAHPNTSAVGAQPNLQGLTTSFFIPLPTAPQLSPPDEGHGGVSIFESLKRQIAVAEARGSGGNDKDMDDCVSDILKGAKATDGAYQLMQDVQVEQAHEAEGVLEPEFSRGYTRALHSPCGKDDPI</sequence>
<dbReference type="RefSeq" id="XP_042998201.1">
    <property type="nucleotide sequence ID" value="XM_043142267.1"/>
</dbReference>
<accession>A0A8E5HSF3</accession>
<dbReference type="KEGG" id="uvi:66065547"/>
<feature type="region of interest" description="Disordered" evidence="1">
    <location>
        <begin position="1"/>
        <end position="20"/>
    </location>
</feature>
<protein>
    <submittedName>
        <fullName evidence="2">Uncharacterized protein</fullName>
    </submittedName>
</protein>
<dbReference type="GeneID" id="66065547"/>
<dbReference type="Proteomes" id="UP000027002">
    <property type="component" value="Chromosome 4"/>
</dbReference>
<name>A0A8E5HSF3_USTVR</name>